<name>B4FJ47_MAIZE</name>
<evidence type="ECO:0000259" key="2">
    <source>
        <dbReference type="Pfam" id="PF08372"/>
    </source>
</evidence>
<dbReference type="InterPro" id="IPR013583">
    <property type="entry name" value="MCTP_C"/>
</dbReference>
<organism evidence="3">
    <name type="scientific">Zea mays</name>
    <name type="common">Maize</name>
    <dbReference type="NCBI Taxonomy" id="4577"/>
    <lineage>
        <taxon>Eukaryota</taxon>
        <taxon>Viridiplantae</taxon>
        <taxon>Streptophyta</taxon>
        <taxon>Embryophyta</taxon>
        <taxon>Tracheophyta</taxon>
        <taxon>Spermatophyta</taxon>
        <taxon>Magnoliopsida</taxon>
        <taxon>Liliopsida</taxon>
        <taxon>Poales</taxon>
        <taxon>Poaceae</taxon>
        <taxon>PACMAD clade</taxon>
        <taxon>Panicoideae</taxon>
        <taxon>Andropogonodae</taxon>
        <taxon>Andropogoneae</taxon>
        <taxon>Tripsacinae</taxon>
        <taxon>Zea</taxon>
    </lineage>
</organism>
<proteinExistence type="evidence at transcript level"/>
<dbReference type="AlphaFoldDB" id="B4FJ47"/>
<sequence>MVGMWGLYAMRPPRFRSRMPSPLMNFFRRLPSRADILL</sequence>
<keyword evidence="1" id="KW-0677">Repeat</keyword>
<feature type="domain" description="Multiple C2" evidence="2">
    <location>
        <begin position="2"/>
        <end position="38"/>
    </location>
</feature>
<accession>B4FJ47</accession>
<evidence type="ECO:0000256" key="1">
    <source>
        <dbReference type="ARBA" id="ARBA00022737"/>
    </source>
</evidence>
<evidence type="ECO:0000313" key="3">
    <source>
        <dbReference type="EMBL" id="ACF82140.1"/>
    </source>
</evidence>
<dbReference type="Pfam" id="PF08372">
    <property type="entry name" value="PRT_C"/>
    <property type="match status" value="1"/>
</dbReference>
<dbReference type="EMBL" id="BT037135">
    <property type="protein sequence ID" value="ACF82140.1"/>
    <property type="molecule type" value="mRNA"/>
</dbReference>
<protein>
    <recommendedName>
        <fullName evidence="2">Multiple C2 domain-containing protein</fullName>
    </recommendedName>
</protein>
<reference evidence="3" key="1">
    <citation type="journal article" date="2009" name="PLoS Genet.">
        <title>Sequencing, mapping, and analysis of 27,455 maize full-length cDNAs.</title>
        <authorList>
            <person name="Soderlund C."/>
            <person name="Descour A."/>
            <person name="Kudrna D."/>
            <person name="Bomhoff M."/>
            <person name="Boyd L."/>
            <person name="Currie J."/>
            <person name="Angelova A."/>
            <person name="Collura K."/>
            <person name="Wissotski M."/>
            <person name="Ashley E."/>
            <person name="Morrow D."/>
            <person name="Fernandes J."/>
            <person name="Walbot V."/>
            <person name="Yu Y."/>
        </authorList>
    </citation>
    <scope>NUCLEOTIDE SEQUENCE</scope>
    <source>
        <strain evidence="3">B73</strain>
    </source>
</reference>